<evidence type="ECO:0000313" key="1">
    <source>
        <dbReference type="EMBL" id="SFG90684.1"/>
    </source>
</evidence>
<name>A0A1I2VMY9_9ACTN</name>
<accession>A0A1I2VMY9</accession>
<dbReference type="Proteomes" id="UP000181942">
    <property type="component" value="Unassembled WGS sequence"/>
</dbReference>
<evidence type="ECO:0000313" key="2">
    <source>
        <dbReference type="Proteomes" id="UP000181942"/>
    </source>
</evidence>
<dbReference type="EMBL" id="FONR01000032">
    <property type="protein sequence ID" value="SFG90684.1"/>
    <property type="molecule type" value="Genomic_DNA"/>
</dbReference>
<reference evidence="1 2" key="1">
    <citation type="submission" date="2016-10" db="EMBL/GenBank/DDBJ databases">
        <authorList>
            <person name="de Groot N.N."/>
        </authorList>
    </citation>
    <scope>NUCLEOTIDE SEQUENCE [LARGE SCALE GENOMIC DNA]</scope>
    <source>
        <strain evidence="1 2">OK461</strain>
    </source>
</reference>
<protein>
    <submittedName>
        <fullName evidence="1">Uncharacterized protein</fullName>
    </submittedName>
</protein>
<dbReference type="RefSeq" id="WP_075033029.1">
    <property type="nucleotide sequence ID" value="NZ_FONR01000032.1"/>
</dbReference>
<sequence length="129" mass="14147">MRELSLALAIEVVDGDDREELDWMTRSLQDELELLGTDSPIERPDAGELPAGAKSAAAITFGTLVVGGVFSRSALRALVDLVAEWRRRTGARKVSIVEGDDSLTLEGLTPAEQRELVEAWIRRRQTGDD</sequence>
<dbReference type="AlphaFoldDB" id="A0A1I2VMY9"/>
<gene>
    <name evidence="1" type="ORF">SAMN02787118_13293</name>
</gene>
<organism evidence="1 2">
    <name type="scientific">Streptomyces mirabilis</name>
    <dbReference type="NCBI Taxonomy" id="68239"/>
    <lineage>
        <taxon>Bacteria</taxon>
        <taxon>Bacillati</taxon>
        <taxon>Actinomycetota</taxon>
        <taxon>Actinomycetes</taxon>
        <taxon>Kitasatosporales</taxon>
        <taxon>Streptomycetaceae</taxon>
        <taxon>Streptomyces</taxon>
    </lineage>
</organism>
<proteinExistence type="predicted"/>